<gene>
    <name evidence="5" type="ORF">IM811_011723</name>
</gene>
<dbReference type="InterPro" id="IPR021858">
    <property type="entry name" value="Fun_TF"/>
</dbReference>
<name>A0A8H7NBX6_BIOOC</name>
<proteinExistence type="predicted"/>
<dbReference type="InterPro" id="IPR036864">
    <property type="entry name" value="Zn2-C6_fun-type_DNA-bd_sf"/>
</dbReference>
<feature type="compositionally biased region" description="Polar residues" evidence="3">
    <location>
        <begin position="140"/>
        <end position="160"/>
    </location>
</feature>
<evidence type="ECO:0000256" key="3">
    <source>
        <dbReference type="SAM" id="MobiDB-lite"/>
    </source>
</evidence>
<dbReference type="GO" id="GO:0045944">
    <property type="term" value="P:positive regulation of transcription by RNA polymerase II"/>
    <property type="evidence" value="ECO:0007669"/>
    <property type="project" value="TreeGrafter"/>
</dbReference>
<keyword evidence="2" id="KW-0539">Nucleus</keyword>
<dbReference type="GO" id="GO:0008270">
    <property type="term" value="F:zinc ion binding"/>
    <property type="evidence" value="ECO:0007669"/>
    <property type="project" value="InterPro"/>
</dbReference>
<accession>A0A8H7NBX6</accession>
<organism evidence="5 6">
    <name type="scientific">Bionectria ochroleuca</name>
    <name type="common">Gliocladium roseum</name>
    <dbReference type="NCBI Taxonomy" id="29856"/>
    <lineage>
        <taxon>Eukaryota</taxon>
        <taxon>Fungi</taxon>
        <taxon>Dikarya</taxon>
        <taxon>Ascomycota</taxon>
        <taxon>Pezizomycotina</taxon>
        <taxon>Sordariomycetes</taxon>
        <taxon>Hypocreomycetidae</taxon>
        <taxon>Hypocreales</taxon>
        <taxon>Bionectriaceae</taxon>
        <taxon>Clonostachys</taxon>
    </lineage>
</organism>
<sequence>MALIAVPKMSDFLPKWRAMTVRESRKMKTRSRATGCWTCRIRHVKCGSETPNCTECTSRHTKCHGYGPQPIWMDGGHLEAAERSRIRAAIKENFRRIRKQQNLARRQLPAVSSHHQALGETSRANDCLTQSDPQARLAPPTTSLPVSPITPSDCSVSAPRSITRSPAVRNGETLFRHPTFQTNVDILSIDGYKAGLLMHYFDHVFPWQFPYHNSHSRTGNRGWLLQLLTKRGPLYHAAIGLSSLHQSATRGIDESYLEDQKVFDHHSTALQELCEFLRSEKATEFHQDEQLLTEFLACSIMLLSFEVLRGGVSNWQPHLNAVLSTIKSMSPASLIAVENNKPDRLCSPPNGVAQLTKNGTSAGLEFLFANALWFDIFACVSTGGTPVLPYRSWLAIEQLKMQDVMGCHNWALALIGDITHLREWKCDMDKKGLLSVRELVSKGQAIESELEEKIGLLYFGKDEVWLLHPFATFLPLTLYFFFQTCSRPHTTWITHIFALAALVQVHTVVSGPLPSLPEIQITVQRAIDLLNSKPETCSLQGIVWPLCVIGCMAEPHLQYFFENLVSGMATEYRKLGNSSTVLQIMKGCWDLQKQGRKDCTIAMSELNIHALLV</sequence>
<dbReference type="PROSITE" id="PS00463">
    <property type="entry name" value="ZN2_CY6_FUNGAL_1"/>
    <property type="match status" value="1"/>
</dbReference>
<dbReference type="SUPFAM" id="SSF57701">
    <property type="entry name" value="Zn2/Cys6 DNA-binding domain"/>
    <property type="match status" value="1"/>
</dbReference>
<dbReference type="Proteomes" id="UP000616885">
    <property type="component" value="Unassembled WGS sequence"/>
</dbReference>
<evidence type="ECO:0000259" key="4">
    <source>
        <dbReference type="PROSITE" id="PS50048"/>
    </source>
</evidence>
<dbReference type="GO" id="GO:0000981">
    <property type="term" value="F:DNA-binding transcription factor activity, RNA polymerase II-specific"/>
    <property type="evidence" value="ECO:0007669"/>
    <property type="project" value="InterPro"/>
</dbReference>
<dbReference type="Pfam" id="PF00172">
    <property type="entry name" value="Zn_clus"/>
    <property type="match status" value="1"/>
</dbReference>
<dbReference type="PANTHER" id="PTHR37534:SF26">
    <property type="entry name" value="TRANSCRIPTION FACTOR, PUTATIVE-RELATED"/>
    <property type="match status" value="1"/>
</dbReference>
<dbReference type="PANTHER" id="PTHR37534">
    <property type="entry name" value="TRANSCRIPTIONAL ACTIVATOR PROTEIN UGA3"/>
    <property type="match status" value="1"/>
</dbReference>
<feature type="region of interest" description="Disordered" evidence="3">
    <location>
        <begin position="131"/>
        <end position="160"/>
    </location>
</feature>
<dbReference type="GO" id="GO:0000976">
    <property type="term" value="F:transcription cis-regulatory region binding"/>
    <property type="evidence" value="ECO:0007669"/>
    <property type="project" value="TreeGrafter"/>
</dbReference>
<evidence type="ECO:0000313" key="6">
    <source>
        <dbReference type="Proteomes" id="UP000616885"/>
    </source>
</evidence>
<dbReference type="AlphaFoldDB" id="A0A8H7NBX6"/>
<comment type="subcellular location">
    <subcellularLocation>
        <location evidence="1">Nucleus</location>
    </subcellularLocation>
</comment>
<dbReference type="SMART" id="SM00066">
    <property type="entry name" value="GAL4"/>
    <property type="match status" value="1"/>
</dbReference>
<comment type="caution">
    <text evidence="5">The sequence shown here is derived from an EMBL/GenBank/DDBJ whole genome shotgun (WGS) entry which is preliminary data.</text>
</comment>
<evidence type="ECO:0000256" key="2">
    <source>
        <dbReference type="ARBA" id="ARBA00023242"/>
    </source>
</evidence>
<evidence type="ECO:0000256" key="1">
    <source>
        <dbReference type="ARBA" id="ARBA00004123"/>
    </source>
</evidence>
<protein>
    <recommendedName>
        <fullName evidence="4">Zn(2)-C6 fungal-type domain-containing protein</fullName>
    </recommendedName>
</protein>
<dbReference type="EMBL" id="JADCTT010000004">
    <property type="protein sequence ID" value="KAF9752965.1"/>
    <property type="molecule type" value="Genomic_DNA"/>
</dbReference>
<dbReference type="GO" id="GO:0005634">
    <property type="term" value="C:nucleus"/>
    <property type="evidence" value="ECO:0007669"/>
    <property type="project" value="UniProtKB-SubCell"/>
</dbReference>
<dbReference type="CDD" id="cd00067">
    <property type="entry name" value="GAL4"/>
    <property type="match status" value="1"/>
</dbReference>
<feature type="domain" description="Zn(2)-C6 fungal-type" evidence="4">
    <location>
        <begin position="35"/>
        <end position="63"/>
    </location>
</feature>
<evidence type="ECO:0000313" key="5">
    <source>
        <dbReference type="EMBL" id="KAF9752965.1"/>
    </source>
</evidence>
<dbReference type="Pfam" id="PF11951">
    <property type="entry name" value="Fungal_trans_2"/>
    <property type="match status" value="1"/>
</dbReference>
<dbReference type="PROSITE" id="PS50048">
    <property type="entry name" value="ZN2_CY6_FUNGAL_2"/>
    <property type="match status" value="1"/>
</dbReference>
<dbReference type="InterPro" id="IPR001138">
    <property type="entry name" value="Zn2Cys6_DnaBD"/>
</dbReference>
<dbReference type="Gene3D" id="4.10.240.10">
    <property type="entry name" value="Zn(2)-C6 fungal-type DNA-binding domain"/>
    <property type="match status" value="1"/>
</dbReference>
<reference evidence="5" key="1">
    <citation type="submission" date="2020-10" db="EMBL/GenBank/DDBJ databases">
        <title>High-Quality Genome Resource of Clonostachys rosea strain S41 by Oxford Nanopore Long-Read Sequencing.</title>
        <authorList>
            <person name="Wang H."/>
        </authorList>
    </citation>
    <scope>NUCLEOTIDE SEQUENCE</scope>
    <source>
        <strain evidence="5">S41</strain>
    </source>
</reference>